<gene>
    <name evidence="2" type="ORF">T459_02842</name>
</gene>
<evidence type="ECO:0000256" key="1">
    <source>
        <dbReference type="SAM" id="MobiDB-lite"/>
    </source>
</evidence>
<comment type="caution">
    <text evidence="2">The sequence shown here is derived from an EMBL/GenBank/DDBJ whole genome shotgun (WGS) entry which is preliminary data.</text>
</comment>
<reference evidence="2 3" key="2">
    <citation type="journal article" date="2017" name="Genome Biol.">
        <title>New reference genome sequences of hot pepper reveal the massive evolution of plant disease-resistance genes by retroduplication.</title>
        <authorList>
            <person name="Kim S."/>
            <person name="Park J."/>
            <person name="Yeom S.I."/>
            <person name="Kim Y.M."/>
            <person name="Seo E."/>
            <person name="Kim K.T."/>
            <person name="Kim M.S."/>
            <person name="Lee J.M."/>
            <person name="Cheong K."/>
            <person name="Shin H.S."/>
            <person name="Kim S.B."/>
            <person name="Han K."/>
            <person name="Lee J."/>
            <person name="Park M."/>
            <person name="Lee H.A."/>
            <person name="Lee H.Y."/>
            <person name="Lee Y."/>
            <person name="Oh S."/>
            <person name="Lee J.H."/>
            <person name="Choi E."/>
            <person name="Choi E."/>
            <person name="Lee S.E."/>
            <person name="Jeon J."/>
            <person name="Kim H."/>
            <person name="Choi G."/>
            <person name="Song H."/>
            <person name="Lee J."/>
            <person name="Lee S.C."/>
            <person name="Kwon J.K."/>
            <person name="Lee H.Y."/>
            <person name="Koo N."/>
            <person name="Hong Y."/>
            <person name="Kim R.W."/>
            <person name="Kang W.H."/>
            <person name="Huh J.H."/>
            <person name="Kang B.C."/>
            <person name="Yang T.J."/>
            <person name="Lee Y.H."/>
            <person name="Bennetzen J.L."/>
            <person name="Choi D."/>
        </authorList>
    </citation>
    <scope>NUCLEOTIDE SEQUENCE [LARGE SCALE GENOMIC DNA]</scope>
    <source>
        <strain evidence="3">cv. CM334</strain>
    </source>
</reference>
<protein>
    <submittedName>
        <fullName evidence="2">Uncharacterized protein</fullName>
    </submittedName>
</protein>
<reference evidence="2 3" key="1">
    <citation type="journal article" date="2014" name="Nat. Genet.">
        <title>Genome sequence of the hot pepper provides insights into the evolution of pungency in Capsicum species.</title>
        <authorList>
            <person name="Kim S."/>
            <person name="Park M."/>
            <person name="Yeom S.I."/>
            <person name="Kim Y.M."/>
            <person name="Lee J.M."/>
            <person name="Lee H.A."/>
            <person name="Seo E."/>
            <person name="Choi J."/>
            <person name="Cheong K."/>
            <person name="Kim K.T."/>
            <person name="Jung K."/>
            <person name="Lee G.W."/>
            <person name="Oh S.K."/>
            <person name="Bae C."/>
            <person name="Kim S.B."/>
            <person name="Lee H.Y."/>
            <person name="Kim S.Y."/>
            <person name="Kim M.S."/>
            <person name="Kang B.C."/>
            <person name="Jo Y.D."/>
            <person name="Yang H.B."/>
            <person name="Jeong H.J."/>
            <person name="Kang W.H."/>
            <person name="Kwon J.K."/>
            <person name="Shin C."/>
            <person name="Lim J.Y."/>
            <person name="Park J.H."/>
            <person name="Huh J.H."/>
            <person name="Kim J.S."/>
            <person name="Kim B.D."/>
            <person name="Cohen O."/>
            <person name="Paran I."/>
            <person name="Suh M.C."/>
            <person name="Lee S.B."/>
            <person name="Kim Y.K."/>
            <person name="Shin Y."/>
            <person name="Noh S.J."/>
            <person name="Park J."/>
            <person name="Seo Y.S."/>
            <person name="Kwon S.Y."/>
            <person name="Kim H.A."/>
            <person name="Park J.M."/>
            <person name="Kim H.J."/>
            <person name="Choi S.B."/>
            <person name="Bosland P.W."/>
            <person name="Reeves G."/>
            <person name="Jo S.H."/>
            <person name="Lee B.W."/>
            <person name="Cho H.T."/>
            <person name="Choi H.S."/>
            <person name="Lee M.S."/>
            <person name="Yu Y."/>
            <person name="Do Choi Y."/>
            <person name="Park B.S."/>
            <person name="van Deynze A."/>
            <person name="Ashrafi H."/>
            <person name="Hill T."/>
            <person name="Kim W.T."/>
            <person name="Pai H.S."/>
            <person name="Ahn H.K."/>
            <person name="Yeam I."/>
            <person name="Giovannoni J.J."/>
            <person name="Rose J.K."/>
            <person name="Sorensen I."/>
            <person name="Lee S.J."/>
            <person name="Kim R.W."/>
            <person name="Choi I.Y."/>
            <person name="Choi B.S."/>
            <person name="Lim J.S."/>
            <person name="Lee Y.H."/>
            <person name="Choi D."/>
        </authorList>
    </citation>
    <scope>NUCLEOTIDE SEQUENCE [LARGE SCALE GENOMIC DNA]</scope>
    <source>
        <strain evidence="3">cv. CM334</strain>
    </source>
</reference>
<name>A0A2G3AL74_CAPAN</name>
<organism evidence="2 3">
    <name type="scientific">Capsicum annuum</name>
    <name type="common">Capsicum pepper</name>
    <dbReference type="NCBI Taxonomy" id="4072"/>
    <lineage>
        <taxon>Eukaryota</taxon>
        <taxon>Viridiplantae</taxon>
        <taxon>Streptophyta</taxon>
        <taxon>Embryophyta</taxon>
        <taxon>Tracheophyta</taxon>
        <taxon>Spermatophyta</taxon>
        <taxon>Magnoliopsida</taxon>
        <taxon>eudicotyledons</taxon>
        <taxon>Gunneridae</taxon>
        <taxon>Pentapetalae</taxon>
        <taxon>asterids</taxon>
        <taxon>lamiids</taxon>
        <taxon>Solanales</taxon>
        <taxon>Solanaceae</taxon>
        <taxon>Solanoideae</taxon>
        <taxon>Capsiceae</taxon>
        <taxon>Capsicum</taxon>
    </lineage>
</organism>
<keyword evidence="3" id="KW-1185">Reference proteome</keyword>
<feature type="compositionally biased region" description="Basic residues" evidence="1">
    <location>
        <begin position="86"/>
        <end position="96"/>
    </location>
</feature>
<dbReference type="EMBL" id="AYRZ02000001">
    <property type="protein sequence ID" value="PHT94960.1"/>
    <property type="molecule type" value="Genomic_DNA"/>
</dbReference>
<dbReference type="Proteomes" id="UP000222542">
    <property type="component" value="Unassembled WGS sequence"/>
</dbReference>
<evidence type="ECO:0000313" key="2">
    <source>
        <dbReference type="EMBL" id="PHT94960.1"/>
    </source>
</evidence>
<accession>A0A2G3AL74</accession>
<dbReference type="Gramene" id="PHT94960">
    <property type="protein sequence ID" value="PHT94960"/>
    <property type="gene ID" value="T459_02842"/>
</dbReference>
<evidence type="ECO:0000313" key="3">
    <source>
        <dbReference type="Proteomes" id="UP000222542"/>
    </source>
</evidence>
<sequence length="138" mass="14178">MNGVGRERGSTVVTTLGSIGRESGVAPSTIDGNGRVRGASTSTVIGVGRGKGRGAVTSTIIGVGRGKERGAGANKRRENNGVTGIKKGRGAPFKRPKMVGMKVLRTESGYKILNLGMPMNSSIATGHLGHHKPTSDVK</sequence>
<feature type="region of interest" description="Disordered" evidence="1">
    <location>
        <begin position="17"/>
        <end position="96"/>
    </location>
</feature>
<feature type="compositionally biased region" description="Basic and acidic residues" evidence="1">
    <location>
        <begin position="65"/>
        <end position="79"/>
    </location>
</feature>
<proteinExistence type="predicted"/>
<dbReference type="AlphaFoldDB" id="A0A2G3AL74"/>